<protein>
    <submittedName>
        <fullName evidence="2">Uncharacterized protein</fullName>
    </submittedName>
</protein>
<evidence type="ECO:0000313" key="2">
    <source>
        <dbReference type="EMBL" id="MPC44384.1"/>
    </source>
</evidence>
<evidence type="ECO:0000313" key="3">
    <source>
        <dbReference type="Proteomes" id="UP000324222"/>
    </source>
</evidence>
<comment type="caution">
    <text evidence="2">The sequence shown here is derived from an EMBL/GenBank/DDBJ whole genome shotgun (WGS) entry which is preliminary data.</text>
</comment>
<proteinExistence type="predicted"/>
<organism evidence="2 3">
    <name type="scientific">Portunus trituberculatus</name>
    <name type="common">Swimming crab</name>
    <name type="synonym">Neptunus trituberculatus</name>
    <dbReference type="NCBI Taxonomy" id="210409"/>
    <lineage>
        <taxon>Eukaryota</taxon>
        <taxon>Metazoa</taxon>
        <taxon>Ecdysozoa</taxon>
        <taxon>Arthropoda</taxon>
        <taxon>Crustacea</taxon>
        <taxon>Multicrustacea</taxon>
        <taxon>Malacostraca</taxon>
        <taxon>Eumalacostraca</taxon>
        <taxon>Eucarida</taxon>
        <taxon>Decapoda</taxon>
        <taxon>Pleocyemata</taxon>
        <taxon>Brachyura</taxon>
        <taxon>Eubrachyura</taxon>
        <taxon>Portunoidea</taxon>
        <taxon>Portunidae</taxon>
        <taxon>Portuninae</taxon>
        <taxon>Portunus</taxon>
    </lineage>
</organism>
<dbReference type="AlphaFoldDB" id="A0A5B7FIW2"/>
<name>A0A5B7FIW2_PORTR</name>
<gene>
    <name evidence="2" type="ORF">E2C01_038057</name>
</gene>
<feature type="region of interest" description="Disordered" evidence="1">
    <location>
        <begin position="1"/>
        <end position="23"/>
    </location>
</feature>
<dbReference type="Proteomes" id="UP000324222">
    <property type="component" value="Unassembled WGS sequence"/>
</dbReference>
<reference evidence="2 3" key="1">
    <citation type="submission" date="2019-05" db="EMBL/GenBank/DDBJ databases">
        <title>Another draft genome of Portunus trituberculatus and its Hox gene families provides insights of decapod evolution.</title>
        <authorList>
            <person name="Jeong J.-H."/>
            <person name="Song I."/>
            <person name="Kim S."/>
            <person name="Choi T."/>
            <person name="Kim D."/>
            <person name="Ryu S."/>
            <person name="Kim W."/>
        </authorList>
    </citation>
    <scope>NUCLEOTIDE SEQUENCE [LARGE SCALE GENOMIC DNA]</scope>
    <source>
        <tissue evidence="2">Muscle</tissue>
    </source>
</reference>
<evidence type="ECO:0000256" key="1">
    <source>
        <dbReference type="SAM" id="MobiDB-lite"/>
    </source>
</evidence>
<sequence>MKHYRQKAQECYSDDHGSTTGGARNVSHYLLMTKDHKYRNDEQASPPQITSFRRTKSGSHILLTLDA</sequence>
<dbReference type="EMBL" id="VSRR010006258">
    <property type="protein sequence ID" value="MPC44384.1"/>
    <property type="molecule type" value="Genomic_DNA"/>
</dbReference>
<keyword evidence="3" id="KW-1185">Reference proteome</keyword>
<accession>A0A5B7FIW2</accession>